<dbReference type="GO" id="GO:0009307">
    <property type="term" value="P:DNA restriction-modification system"/>
    <property type="evidence" value="ECO:0007669"/>
    <property type="project" value="UniProtKB-KW"/>
</dbReference>
<dbReference type="GO" id="GO:0005829">
    <property type="term" value="C:cytosol"/>
    <property type="evidence" value="ECO:0007669"/>
    <property type="project" value="TreeGrafter"/>
</dbReference>
<keyword evidence="3" id="KW-0067">ATP-binding</keyword>
<dbReference type="Proteomes" id="UP000677875">
    <property type="component" value="Unassembled WGS sequence"/>
</dbReference>
<dbReference type="PROSITE" id="PS51192">
    <property type="entry name" value="HELICASE_ATP_BIND_1"/>
    <property type="match status" value="1"/>
</dbReference>
<dbReference type="CDD" id="cd18032">
    <property type="entry name" value="DEXHc_RE_I_III_res"/>
    <property type="match status" value="1"/>
</dbReference>
<dbReference type="InterPro" id="IPR013670">
    <property type="entry name" value="EcoEI_R_C_dom"/>
</dbReference>
<keyword evidence="4" id="KW-1185">Reference proteome</keyword>
<sequence>MDDRLRDFAKGSPNFGVLYQHQPLLSLYGASAEATVFTNPNSSLVQAGQFGEVLAEELVARIGMRIEGDRQIDRLTALTRAGVLVPEIRDDFDRLRRDRNKAAHSHLFDTARALAAVRICYRLGLWFHDAIDGRRTVAEFVPPTDPGDSAQITDPAELAELREALDGHRQALTQARMRLAEADDALEAERRARAEAENLIASADANKTELLARVEQLSTQIEDLRATQQAKYEAARRQPRPVDAKRREAIIHRAQRPAALNEVQAREAIDEMLHAAGWVVQDRDQVNPGESQGVAVREFTLATGRADYVLYVDGRIVGVIEAKREGDHLSSAVEQNDRYAAGVLKEHRLAVWRETEPFAFRYATTGTETYFINRLDPDARSREVFSFHRPETVAAWMRRADETPAAPTFRAALRRLPVLESNGLRLAQIDAISGLEESLSEDRSRALIQMATGAGKTFTAVAQTYRLLKHAKARRVLFLVDRNNLGRQAYDEFRKFTTPDDGRKLSDIYNVDRLGAAGLQDTSSVVICTIQKMYSLLRGETLVDDEQADETSDSTAYEDTYATDLPIEVSYNPKVPIESFDLIIVDECHRSIYGLWRGVLEYFDAHLVGLTATPTLQTLGFFGRNLVSEYTYPQAVADGVNVDFDVVRMRTDLREKGAATIESGTTVRVKDRKTRRQRYQELDDDFTYTTGQIGRSVVTVDEIRAVLTAYRDNWRRWFPGRTELPKTLIFAVGEDHAEDVLAQVKEVFGRGDDFAKKITYKSRQAGEDPDELIRALRTSPRMRVAVTVDMIATGTDVKALECVIFLREVRSAVLFEQMKGRGARTIDATELQEVTPDADAMVRKDRFVLVDAVGVTDSPLVDAKPLVPAGERQVSLAKLLDKAGMKSISASEAEILAGRLARLNQQLTEEEREQLTRASGGRTLSEIAGAIVKAVDPDRQERALDQGGQTAARRLVEDAIAPLTEYPELRRHIIEIRRDKDYLFDEFTAVEVTDVDEIPREERAREQVGRWSRLLKEERDRIAAVSIALTSPRSVSPEETYAALKELALEIRRPQFAWTPQVLWTYYEDLGAAVHSDGGGREAGVPDLISLIRYELGVDEELRPYRETVEERFEGWLLKQRQAGADFSDEQLWWLRSIRDVVASDVGISTAEFNAEPFKGKGGGRGFAHAFPGRDVRSLLSELNRELA</sequence>
<proteinExistence type="predicted"/>
<keyword evidence="3" id="KW-0378">Hydrolase</keyword>
<evidence type="ECO:0000313" key="4">
    <source>
        <dbReference type="Proteomes" id="UP000677875"/>
    </source>
</evidence>
<gene>
    <name evidence="3" type="ORF">J5Y05_15210</name>
</gene>
<dbReference type="Gene3D" id="3.90.1570.30">
    <property type="match status" value="1"/>
</dbReference>
<dbReference type="InterPro" id="IPR007409">
    <property type="entry name" value="Restrct_endonuc_type1_HsdR_N"/>
</dbReference>
<dbReference type="Gene3D" id="3.40.50.300">
    <property type="entry name" value="P-loop containing nucleotide triphosphate hydrolases"/>
    <property type="match status" value="2"/>
</dbReference>
<evidence type="ECO:0000313" key="3">
    <source>
        <dbReference type="EMBL" id="MBQ0827846.1"/>
    </source>
</evidence>
<protein>
    <submittedName>
        <fullName evidence="3">DEAD/DEAH box helicase family protein</fullName>
    </submittedName>
</protein>
<accession>A0A941B1B9</accession>
<keyword evidence="3" id="KW-0347">Helicase</keyword>
<dbReference type="Pfam" id="PF04851">
    <property type="entry name" value="ResIII"/>
    <property type="match status" value="1"/>
</dbReference>
<dbReference type="SUPFAM" id="SSF52540">
    <property type="entry name" value="P-loop containing nucleoside triphosphate hydrolases"/>
    <property type="match status" value="1"/>
</dbReference>
<comment type="caution">
    <text evidence="3">The sequence shown here is derived from an EMBL/GenBank/DDBJ whole genome shotgun (WGS) entry which is preliminary data.</text>
</comment>
<dbReference type="Pfam" id="PF04313">
    <property type="entry name" value="HSDR_N"/>
    <property type="match status" value="1"/>
</dbReference>
<dbReference type="RefSeq" id="WP_210872561.1">
    <property type="nucleotide sequence ID" value="NZ_JAGPNL010000003.1"/>
</dbReference>
<dbReference type="InterPro" id="IPR014001">
    <property type="entry name" value="Helicase_ATP-bd"/>
</dbReference>
<dbReference type="GO" id="GO:0003677">
    <property type="term" value="F:DNA binding"/>
    <property type="evidence" value="ECO:0007669"/>
    <property type="project" value="UniProtKB-KW"/>
</dbReference>
<dbReference type="PANTHER" id="PTHR47396">
    <property type="entry name" value="TYPE I RESTRICTION ENZYME ECOKI R PROTEIN"/>
    <property type="match status" value="1"/>
</dbReference>
<dbReference type="AlphaFoldDB" id="A0A941B1B9"/>
<reference evidence="3" key="1">
    <citation type="submission" date="2021-04" db="EMBL/GenBank/DDBJ databases">
        <title>Genome seq and assembly of Streptomyces sp. RG38.</title>
        <authorList>
            <person name="Chhetri G."/>
        </authorList>
    </citation>
    <scope>NUCLEOTIDE SEQUENCE</scope>
    <source>
        <strain evidence="3">RG38</strain>
    </source>
</reference>
<organism evidence="3 4">
    <name type="scientific">Streptomyces tagetis</name>
    <dbReference type="NCBI Taxonomy" id="2820809"/>
    <lineage>
        <taxon>Bacteria</taxon>
        <taxon>Bacillati</taxon>
        <taxon>Actinomycetota</taxon>
        <taxon>Actinomycetes</taxon>
        <taxon>Kitasatosporales</taxon>
        <taxon>Streptomycetaceae</taxon>
        <taxon>Streptomyces</taxon>
    </lineage>
</organism>
<dbReference type="GO" id="GO:0004386">
    <property type="term" value="F:helicase activity"/>
    <property type="evidence" value="ECO:0007669"/>
    <property type="project" value="UniProtKB-KW"/>
</dbReference>
<evidence type="ECO:0000256" key="1">
    <source>
        <dbReference type="SAM" id="Coils"/>
    </source>
</evidence>
<dbReference type="SMART" id="SM00487">
    <property type="entry name" value="DEXDc"/>
    <property type="match status" value="1"/>
</dbReference>
<keyword evidence="3" id="KW-0547">Nucleotide-binding</keyword>
<dbReference type="InterPro" id="IPR006935">
    <property type="entry name" value="Helicase/UvrB_N"/>
</dbReference>
<dbReference type="PANTHER" id="PTHR47396:SF1">
    <property type="entry name" value="ATP-DEPENDENT HELICASE IRC3-RELATED"/>
    <property type="match status" value="1"/>
</dbReference>
<dbReference type="GO" id="GO:0009035">
    <property type="term" value="F:type I site-specific deoxyribonuclease activity"/>
    <property type="evidence" value="ECO:0007669"/>
    <property type="project" value="UniProtKB-EC"/>
</dbReference>
<dbReference type="EMBL" id="JAGPNL010000003">
    <property type="protein sequence ID" value="MBQ0827846.1"/>
    <property type="molecule type" value="Genomic_DNA"/>
</dbReference>
<dbReference type="InterPro" id="IPR050742">
    <property type="entry name" value="Helicase_Restrict-Modif_Enz"/>
</dbReference>
<name>A0A941B1B9_9ACTN</name>
<dbReference type="GO" id="GO:0005524">
    <property type="term" value="F:ATP binding"/>
    <property type="evidence" value="ECO:0007669"/>
    <property type="project" value="UniProtKB-KW"/>
</dbReference>
<evidence type="ECO:0000259" key="2">
    <source>
        <dbReference type="PROSITE" id="PS51192"/>
    </source>
</evidence>
<feature type="domain" description="Helicase ATP-binding" evidence="2">
    <location>
        <begin position="437"/>
        <end position="632"/>
    </location>
</feature>
<keyword evidence="1" id="KW-0175">Coiled coil</keyword>
<dbReference type="Pfam" id="PF08463">
    <property type="entry name" value="EcoEI_R_C"/>
    <property type="match status" value="1"/>
</dbReference>
<feature type="coiled-coil region" evidence="1">
    <location>
        <begin position="158"/>
        <end position="227"/>
    </location>
</feature>
<dbReference type="InterPro" id="IPR027417">
    <property type="entry name" value="P-loop_NTPase"/>
</dbReference>